<evidence type="ECO:0000313" key="2">
    <source>
        <dbReference type="Proteomes" id="UP001163152"/>
    </source>
</evidence>
<dbReference type="InterPro" id="IPR023214">
    <property type="entry name" value="HAD_sf"/>
</dbReference>
<accession>A0A9E8Z9B6</accession>
<dbReference type="Pfam" id="PF00702">
    <property type="entry name" value="Hydrolase"/>
    <property type="match status" value="1"/>
</dbReference>
<dbReference type="GO" id="GO:0006281">
    <property type="term" value="P:DNA repair"/>
    <property type="evidence" value="ECO:0007669"/>
    <property type="project" value="TreeGrafter"/>
</dbReference>
<evidence type="ECO:0000313" key="1">
    <source>
        <dbReference type="EMBL" id="WAL58914.1"/>
    </source>
</evidence>
<dbReference type="GO" id="GO:0005829">
    <property type="term" value="C:cytosol"/>
    <property type="evidence" value="ECO:0007669"/>
    <property type="project" value="TreeGrafter"/>
</dbReference>
<dbReference type="SFLD" id="SFLDG01129">
    <property type="entry name" value="C1.5:_HAD__Beta-PGM__Phosphata"/>
    <property type="match status" value="1"/>
</dbReference>
<gene>
    <name evidence="1" type="ORF">OXH18_17275</name>
</gene>
<dbReference type="SUPFAM" id="SSF56784">
    <property type="entry name" value="HAD-like"/>
    <property type="match status" value="1"/>
</dbReference>
<dbReference type="InterPro" id="IPR023198">
    <property type="entry name" value="PGP-like_dom2"/>
</dbReference>
<dbReference type="InterPro" id="IPR006439">
    <property type="entry name" value="HAD-SF_hydro_IA"/>
</dbReference>
<proteinExistence type="predicted"/>
<dbReference type="PANTHER" id="PTHR43434:SF1">
    <property type="entry name" value="PHOSPHOGLYCOLATE PHOSPHATASE"/>
    <property type="match status" value="1"/>
</dbReference>
<dbReference type="NCBIfam" id="TIGR01549">
    <property type="entry name" value="HAD-SF-IA-v1"/>
    <property type="match status" value="1"/>
</dbReference>
<organism evidence="1 2">
    <name type="scientific">Thermocoleostomius sinensis A174</name>
    <dbReference type="NCBI Taxonomy" id="2016057"/>
    <lineage>
        <taxon>Bacteria</taxon>
        <taxon>Bacillati</taxon>
        <taxon>Cyanobacteriota</taxon>
        <taxon>Cyanophyceae</taxon>
        <taxon>Oculatellales</taxon>
        <taxon>Oculatellaceae</taxon>
        <taxon>Thermocoleostomius</taxon>
    </lineage>
</organism>
<dbReference type="Gene3D" id="3.40.50.1000">
    <property type="entry name" value="HAD superfamily/HAD-like"/>
    <property type="match status" value="1"/>
</dbReference>
<sequence>MTIGCNGVVFENIQSIIFDKDGTLANSEVFLRTLAQRRARLIDTQIPGVQEPLLMAFGVEGDRLNPAGLMAVGSRLENEIAAAAYIAETGRGWVQAMEIARSAFLEADDSSQRNLPRKAEQTPPIEGAIELIQSLSSVNLKLGILSSDSTEQIQDFVKKYNLESYFHCLVGTDGYANKSDPKLLQQLISKLEILPAQTLMVGDAEIDLQIAHRAGLAGCIAMTGGWATPIQLLGATAVARSLHEIKIFN</sequence>
<protein>
    <submittedName>
        <fullName evidence="1">HAD family hydrolase</fullName>
    </submittedName>
</protein>
<reference evidence="1" key="1">
    <citation type="submission" date="2022-12" db="EMBL/GenBank/DDBJ databases">
        <title>Polyphasic identification of a Novel Hot-Spring Cyanobacterium Ocullathermofonsia sinensis gen nov. sp. nov. and Genomic Insights on its Adaptations to the Thermal Habitat.</title>
        <authorList>
            <person name="Daroch M."/>
            <person name="Tang J."/>
            <person name="Jiang Y."/>
        </authorList>
    </citation>
    <scope>NUCLEOTIDE SEQUENCE</scope>
    <source>
        <strain evidence="1">PKUAC-SCTA174</strain>
    </source>
</reference>
<name>A0A9E8Z9B6_9CYAN</name>
<dbReference type="GO" id="GO:0008967">
    <property type="term" value="F:phosphoglycolate phosphatase activity"/>
    <property type="evidence" value="ECO:0007669"/>
    <property type="project" value="TreeGrafter"/>
</dbReference>
<keyword evidence="1" id="KW-0378">Hydrolase</keyword>
<dbReference type="KEGG" id="tsin:OXH18_17275"/>
<dbReference type="InterPro" id="IPR050155">
    <property type="entry name" value="HAD-like_hydrolase_sf"/>
</dbReference>
<dbReference type="AlphaFoldDB" id="A0A9E8Z9B6"/>
<dbReference type="Proteomes" id="UP001163152">
    <property type="component" value="Chromosome"/>
</dbReference>
<dbReference type="InterPro" id="IPR036412">
    <property type="entry name" value="HAD-like_sf"/>
</dbReference>
<dbReference type="SFLD" id="SFLDS00003">
    <property type="entry name" value="Haloacid_Dehalogenase"/>
    <property type="match status" value="1"/>
</dbReference>
<dbReference type="EMBL" id="CP113797">
    <property type="protein sequence ID" value="WAL58914.1"/>
    <property type="molecule type" value="Genomic_DNA"/>
</dbReference>
<dbReference type="PANTHER" id="PTHR43434">
    <property type="entry name" value="PHOSPHOGLYCOLATE PHOSPHATASE"/>
    <property type="match status" value="1"/>
</dbReference>
<keyword evidence="2" id="KW-1185">Reference proteome</keyword>
<dbReference type="Gene3D" id="1.10.150.240">
    <property type="entry name" value="Putative phosphatase, domain 2"/>
    <property type="match status" value="1"/>
</dbReference>
<dbReference type="RefSeq" id="WP_268608369.1">
    <property type="nucleotide sequence ID" value="NZ_CP113797.1"/>
</dbReference>
<dbReference type="CDD" id="cd01427">
    <property type="entry name" value="HAD_like"/>
    <property type="match status" value="1"/>
</dbReference>